<feature type="transmembrane region" description="Helical" evidence="7">
    <location>
        <begin position="278"/>
        <end position="301"/>
    </location>
</feature>
<dbReference type="PANTHER" id="PTHR42718:SF46">
    <property type="entry name" value="BLR6921 PROTEIN"/>
    <property type="match status" value="1"/>
</dbReference>
<feature type="transmembrane region" description="Helical" evidence="7">
    <location>
        <begin position="87"/>
        <end position="107"/>
    </location>
</feature>
<evidence type="ECO:0000256" key="3">
    <source>
        <dbReference type="ARBA" id="ARBA00022475"/>
    </source>
</evidence>
<evidence type="ECO:0000256" key="1">
    <source>
        <dbReference type="ARBA" id="ARBA00004651"/>
    </source>
</evidence>
<dbReference type="Gene3D" id="1.20.1720.10">
    <property type="entry name" value="Multidrug resistance protein D"/>
    <property type="match status" value="1"/>
</dbReference>
<evidence type="ECO:0000256" key="7">
    <source>
        <dbReference type="SAM" id="Phobius"/>
    </source>
</evidence>
<feature type="transmembrane region" description="Helical" evidence="7">
    <location>
        <begin position="415"/>
        <end position="436"/>
    </location>
</feature>
<gene>
    <name evidence="9" type="ORF">HT102_08515</name>
</gene>
<evidence type="ECO:0000256" key="6">
    <source>
        <dbReference type="ARBA" id="ARBA00023136"/>
    </source>
</evidence>
<feature type="transmembrane region" description="Helical" evidence="7">
    <location>
        <begin position="175"/>
        <end position="196"/>
    </location>
</feature>
<dbReference type="GO" id="GO:0005886">
    <property type="term" value="C:plasma membrane"/>
    <property type="evidence" value="ECO:0007669"/>
    <property type="project" value="UniProtKB-SubCell"/>
</dbReference>
<dbReference type="Pfam" id="PF07690">
    <property type="entry name" value="MFS_1"/>
    <property type="match status" value="1"/>
</dbReference>
<dbReference type="InterPro" id="IPR004638">
    <property type="entry name" value="EmrB-like"/>
</dbReference>
<evidence type="ECO:0000256" key="5">
    <source>
        <dbReference type="ARBA" id="ARBA00022989"/>
    </source>
</evidence>
<comment type="subcellular location">
    <subcellularLocation>
        <location evidence="1">Cell membrane</location>
        <topology evidence="1">Multi-pass membrane protein</topology>
    </subcellularLocation>
</comment>
<dbReference type="GO" id="GO:0022857">
    <property type="term" value="F:transmembrane transporter activity"/>
    <property type="evidence" value="ECO:0007669"/>
    <property type="project" value="InterPro"/>
</dbReference>
<dbReference type="Gene3D" id="1.20.1250.20">
    <property type="entry name" value="MFS general substrate transporter like domains"/>
    <property type="match status" value="1"/>
</dbReference>
<dbReference type="RefSeq" id="WP_192038992.1">
    <property type="nucleotide sequence ID" value="NZ_JACYWE010000004.1"/>
</dbReference>
<keyword evidence="4 7" id="KW-0812">Transmembrane</keyword>
<dbReference type="InterPro" id="IPR020846">
    <property type="entry name" value="MFS_dom"/>
</dbReference>
<dbReference type="PROSITE" id="PS50850">
    <property type="entry name" value="MFS"/>
    <property type="match status" value="1"/>
</dbReference>
<accession>A0A927PML5</accession>
<dbReference type="NCBIfam" id="TIGR00711">
    <property type="entry name" value="efflux_EmrB"/>
    <property type="match status" value="1"/>
</dbReference>
<keyword evidence="2" id="KW-0813">Transport</keyword>
<evidence type="ECO:0000256" key="2">
    <source>
        <dbReference type="ARBA" id="ARBA00022448"/>
    </source>
</evidence>
<dbReference type="PRINTS" id="PR01036">
    <property type="entry name" value="TCRTETB"/>
</dbReference>
<reference evidence="9" key="1">
    <citation type="submission" date="2020-09" db="EMBL/GenBank/DDBJ databases">
        <title>Hoyosella lacisalsi sp. nov., a halotolerant actinobacterium isolated from soil of Lake Gudzhirganskoe.</title>
        <authorList>
            <person name="Yang Q."/>
            <person name="Guo P.Y."/>
            <person name="Liu S.W."/>
            <person name="Li F.N."/>
            <person name="Sun C.H."/>
        </authorList>
    </citation>
    <scope>NUCLEOTIDE SEQUENCE</scope>
    <source>
        <strain evidence="9">G463</strain>
    </source>
</reference>
<dbReference type="Proteomes" id="UP000642993">
    <property type="component" value="Unassembled WGS sequence"/>
</dbReference>
<dbReference type="EMBL" id="JACYWE010000004">
    <property type="protein sequence ID" value="MBD8506526.1"/>
    <property type="molecule type" value="Genomic_DNA"/>
</dbReference>
<feature type="transmembrane region" description="Helical" evidence="7">
    <location>
        <begin position="147"/>
        <end position="169"/>
    </location>
</feature>
<feature type="transmembrane region" description="Helical" evidence="7">
    <location>
        <begin position="367"/>
        <end position="387"/>
    </location>
</feature>
<dbReference type="SUPFAM" id="SSF103473">
    <property type="entry name" value="MFS general substrate transporter"/>
    <property type="match status" value="1"/>
</dbReference>
<comment type="caution">
    <text evidence="9">The sequence shown here is derived from an EMBL/GenBank/DDBJ whole genome shotgun (WGS) entry which is preliminary data.</text>
</comment>
<dbReference type="PANTHER" id="PTHR42718">
    <property type="entry name" value="MAJOR FACILITATOR SUPERFAMILY MULTIDRUG TRANSPORTER MFSC"/>
    <property type="match status" value="1"/>
</dbReference>
<name>A0A927PML5_9ACTN</name>
<feature type="transmembrane region" description="Helical" evidence="7">
    <location>
        <begin position="342"/>
        <end position="361"/>
    </location>
</feature>
<organism evidence="9 10">
    <name type="scientific">Lolliginicoccus lacisalsi</name>
    <dbReference type="NCBI Taxonomy" id="2742202"/>
    <lineage>
        <taxon>Bacteria</taxon>
        <taxon>Bacillati</taxon>
        <taxon>Actinomycetota</taxon>
        <taxon>Actinomycetes</taxon>
        <taxon>Mycobacteriales</taxon>
        <taxon>Hoyosellaceae</taxon>
        <taxon>Lolliginicoccus</taxon>
    </lineage>
</organism>
<evidence type="ECO:0000313" key="9">
    <source>
        <dbReference type="EMBL" id="MBD8506526.1"/>
    </source>
</evidence>
<dbReference type="AlphaFoldDB" id="A0A927PML5"/>
<feature type="transmembrane region" description="Helical" evidence="7">
    <location>
        <begin position="240"/>
        <end position="257"/>
    </location>
</feature>
<proteinExistence type="predicted"/>
<keyword evidence="6 7" id="KW-0472">Membrane</keyword>
<feature type="transmembrane region" description="Helical" evidence="7">
    <location>
        <begin position="113"/>
        <end position="135"/>
    </location>
</feature>
<keyword evidence="3" id="KW-1003">Cell membrane</keyword>
<evidence type="ECO:0000256" key="4">
    <source>
        <dbReference type="ARBA" id="ARBA00022692"/>
    </source>
</evidence>
<protein>
    <submittedName>
        <fullName evidence="9">MFS transporter</fullName>
    </submittedName>
</protein>
<evidence type="ECO:0000259" key="8">
    <source>
        <dbReference type="PROSITE" id="PS50850"/>
    </source>
</evidence>
<feature type="transmembrane region" description="Helical" evidence="7">
    <location>
        <begin position="59"/>
        <end position="75"/>
    </location>
</feature>
<dbReference type="InterPro" id="IPR011701">
    <property type="entry name" value="MFS"/>
</dbReference>
<feature type="transmembrane region" description="Helical" evidence="7">
    <location>
        <begin position="456"/>
        <end position="474"/>
    </location>
</feature>
<keyword evidence="5 7" id="KW-1133">Transmembrane helix</keyword>
<keyword evidence="10" id="KW-1185">Reference proteome</keyword>
<dbReference type="PROSITE" id="PS00216">
    <property type="entry name" value="SUGAR_TRANSPORT_1"/>
    <property type="match status" value="1"/>
</dbReference>
<dbReference type="CDD" id="cd17321">
    <property type="entry name" value="MFS_MMR_MDR_like"/>
    <property type="match status" value="1"/>
</dbReference>
<feature type="domain" description="Major facilitator superfamily (MFS) profile" evidence="8">
    <location>
        <begin position="22"/>
        <end position="478"/>
    </location>
</feature>
<feature type="transmembrane region" description="Helical" evidence="7">
    <location>
        <begin position="20"/>
        <end position="47"/>
    </location>
</feature>
<dbReference type="InterPro" id="IPR036259">
    <property type="entry name" value="MFS_trans_sf"/>
</dbReference>
<dbReference type="InterPro" id="IPR005829">
    <property type="entry name" value="Sugar_transporter_CS"/>
</dbReference>
<evidence type="ECO:0000313" key="10">
    <source>
        <dbReference type="Proteomes" id="UP000642993"/>
    </source>
</evidence>
<sequence>MTTTTPLASPGAGTQRDRRWLVLAVLGIAQLMVVLDATIVNIALPAAQADLGFTDSDRQWVIIAYALTFGSLLLLGGRLSDLFGRRVTFLTGLVGFAAASAVGGLAPSFEILVAARAGQGIFGALLAPTALALLTTTFTDPKERAKAFGIFGAIAGSGAGVGLLLGGVLTEWADWRWTLLVNVFFAGVALIGAAILLDPQRSTTRPRLDIPGTLVGSVALFAIVFGFSSAEHNGWTATSTLAWIATGVVGLAAFVYLQNRVEHPLLPLKIILDRTRGAAFLSMFLAGSGMFAVFLFLTYYLQVTVGYSPIRTGLAFLPMVMMIMISSIVINAVLLPKHGPRPLVTTGMMLGALGLAWLTQIEIGSSYLAHILPSLVIMGLGMGAIFASSIQSAVSGVAPADAGIASATMNTMQQVGGSIGTALLSTLAATAASDYLAGGGSGGAVQAAMESYTTAFAWGAGIFVIGAIVAGTLFRTGQLPAQQGAPVVAH</sequence>
<feature type="transmembrane region" description="Helical" evidence="7">
    <location>
        <begin position="208"/>
        <end position="228"/>
    </location>
</feature>
<feature type="transmembrane region" description="Helical" evidence="7">
    <location>
        <begin position="313"/>
        <end position="335"/>
    </location>
</feature>